<dbReference type="Gene3D" id="1.20.1250.10">
    <property type="match status" value="1"/>
</dbReference>
<reference evidence="9" key="1">
    <citation type="submission" date="2025-08" db="UniProtKB">
        <authorList>
            <consortium name="RefSeq"/>
        </authorList>
    </citation>
    <scope>IDENTIFICATION</scope>
    <source>
        <strain evidence="9">J_2021</strain>
        <tissue evidence="9">Erythrocytes</tissue>
    </source>
</reference>
<dbReference type="AlphaFoldDB" id="A0A1L8GYI9"/>
<evidence type="ECO:0000313" key="8">
    <source>
        <dbReference type="Proteomes" id="UP000186698"/>
    </source>
</evidence>
<keyword evidence="8" id="KW-1185">Reference proteome</keyword>
<gene>
    <name evidence="9 10" type="primary">ifng.L</name>
</gene>
<evidence type="ECO:0000256" key="4">
    <source>
        <dbReference type="ARBA" id="ARBA00022525"/>
    </source>
</evidence>
<dbReference type="Proteomes" id="UP000186698">
    <property type="component" value="Chromosome 3L"/>
</dbReference>
<dbReference type="GeneID" id="101027283"/>
<dbReference type="GO" id="GO:0005125">
    <property type="term" value="F:cytokine activity"/>
    <property type="evidence" value="ECO:0007669"/>
    <property type="project" value="UniProtKB-KW"/>
</dbReference>
<dbReference type="OrthoDB" id="9937106at2759"/>
<sequence>MRQSYRLLCFCVILYWVGHVSGYSVNLKDASTATEELRKYFNSIDHEDKNNGLVFKKFFDSWKEEGEEKIVLSQIVPVYLKILDSISKMKNEKLQMSIKNLKMMLNTLYDDLLKKMDQKLRGLNDLKTIQVGDVTTQHSAIKELFMVLRELSIMEKTKNHAIKKQKQDFQRQNRRSRYHSRY</sequence>
<evidence type="ECO:0000313" key="10">
    <source>
        <dbReference type="Xenbase" id="XB-GENE-17334390"/>
    </source>
</evidence>
<keyword evidence="5" id="KW-0325">Glycoprotein</keyword>
<dbReference type="GO" id="GO:0005615">
    <property type="term" value="C:extracellular space"/>
    <property type="evidence" value="ECO:0007669"/>
    <property type="project" value="UniProtKB-KW"/>
</dbReference>
<dbReference type="Xenbase" id="XB-GENE-17334390">
    <property type="gene designation" value="ifng.L"/>
</dbReference>
<comment type="subcellular location">
    <subcellularLocation>
        <location evidence="1">Secreted</location>
    </subcellularLocation>
</comment>
<feature type="region of interest" description="Disordered" evidence="6">
    <location>
        <begin position="162"/>
        <end position="182"/>
    </location>
</feature>
<accession>A0A1L8GYI9</accession>
<evidence type="ECO:0000256" key="1">
    <source>
        <dbReference type="ARBA" id="ARBA00004613"/>
    </source>
</evidence>
<dbReference type="STRING" id="8355.A0A1L8GYI9"/>
<dbReference type="GO" id="GO:0005133">
    <property type="term" value="F:type II interferon receptor binding"/>
    <property type="evidence" value="ECO:0007669"/>
    <property type="project" value="InterPro"/>
</dbReference>
<dbReference type="OMA" id="QIVSMYL"/>
<feature type="signal peptide" evidence="7">
    <location>
        <begin position="1"/>
        <end position="22"/>
    </location>
</feature>
<dbReference type="SUPFAM" id="SSF47266">
    <property type="entry name" value="4-helical cytokines"/>
    <property type="match status" value="1"/>
</dbReference>
<comment type="similarity">
    <text evidence="2">Belongs to the type II (or gamma) interferon family.</text>
</comment>
<evidence type="ECO:0000313" key="9">
    <source>
        <dbReference type="RefSeq" id="XP_018107195.1"/>
    </source>
</evidence>
<organism evidence="8 9">
    <name type="scientific">Xenopus laevis</name>
    <name type="common">African clawed frog</name>
    <dbReference type="NCBI Taxonomy" id="8355"/>
    <lineage>
        <taxon>Eukaryota</taxon>
        <taxon>Metazoa</taxon>
        <taxon>Chordata</taxon>
        <taxon>Craniata</taxon>
        <taxon>Vertebrata</taxon>
        <taxon>Euteleostomi</taxon>
        <taxon>Amphibia</taxon>
        <taxon>Batrachia</taxon>
        <taxon>Anura</taxon>
        <taxon>Pipoidea</taxon>
        <taxon>Pipidae</taxon>
        <taxon>Xenopodinae</taxon>
        <taxon>Xenopus</taxon>
        <taxon>Xenopus</taxon>
    </lineage>
</organism>
<keyword evidence="4" id="KW-0964">Secreted</keyword>
<dbReference type="InterPro" id="IPR002069">
    <property type="entry name" value="Interferon_gamma"/>
</dbReference>
<evidence type="ECO:0000256" key="5">
    <source>
        <dbReference type="ARBA" id="ARBA00023180"/>
    </source>
</evidence>
<dbReference type="PANTHER" id="PTHR11419:SF0">
    <property type="entry name" value="INTERFERON GAMMA"/>
    <property type="match status" value="1"/>
</dbReference>
<feature type="compositionally biased region" description="Basic residues" evidence="6">
    <location>
        <begin position="172"/>
        <end position="182"/>
    </location>
</feature>
<name>A0A1L8GYI9_XENLA</name>
<keyword evidence="3" id="KW-0202">Cytokine</keyword>
<evidence type="ECO:0000256" key="2">
    <source>
        <dbReference type="ARBA" id="ARBA00007566"/>
    </source>
</evidence>
<protein>
    <submittedName>
        <fullName evidence="9">Interferon gamma</fullName>
    </submittedName>
</protein>
<dbReference type="GO" id="GO:0006955">
    <property type="term" value="P:immune response"/>
    <property type="evidence" value="ECO:0007669"/>
    <property type="project" value="InterPro"/>
</dbReference>
<dbReference type="PANTHER" id="PTHR11419">
    <property type="entry name" value="INTERFERON GAMMA"/>
    <property type="match status" value="1"/>
</dbReference>
<evidence type="ECO:0000256" key="3">
    <source>
        <dbReference type="ARBA" id="ARBA00022514"/>
    </source>
</evidence>
<dbReference type="KEGG" id="xla:101027283"/>
<dbReference type="RefSeq" id="XP_018107195.1">
    <property type="nucleotide sequence ID" value="XM_018251706.2"/>
</dbReference>
<dbReference type="CTD" id="101027283"/>
<evidence type="ECO:0000256" key="7">
    <source>
        <dbReference type="SAM" id="SignalP"/>
    </source>
</evidence>
<proteinExistence type="inferred from homology"/>
<keyword evidence="7" id="KW-0732">Signal</keyword>
<dbReference type="Bgee" id="101027283">
    <property type="expression patterns" value="Expressed in spleen and 3 other cell types or tissues"/>
</dbReference>
<dbReference type="Pfam" id="PF00714">
    <property type="entry name" value="IFN-gamma"/>
    <property type="match status" value="1"/>
</dbReference>
<dbReference type="InterPro" id="IPR009079">
    <property type="entry name" value="4_helix_cytokine-like_core"/>
</dbReference>
<dbReference type="AGR" id="Xenbase:XB-GENE-17334390"/>
<evidence type="ECO:0000256" key="6">
    <source>
        <dbReference type="SAM" id="MobiDB-lite"/>
    </source>
</evidence>
<feature type="chain" id="PRO_5043377365" evidence="7">
    <location>
        <begin position="23"/>
        <end position="182"/>
    </location>
</feature>
<dbReference type="PaxDb" id="8355-A0A1L8GYI9"/>